<dbReference type="AlphaFoldDB" id="A0A5R9IDR5"/>
<evidence type="ECO:0000256" key="5">
    <source>
        <dbReference type="ARBA" id="ARBA00022801"/>
    </source>
</evidence>
<dbReference type="CDD" id="cd16833">
    <property type="entry name" value="YfiH"/>
    <property type="match status" value="1"/>
</dbReference>
<evidence type="ECO:0000256" key="3">
    <source>
        <dbReference type="ARBA" id="ARBA00022679"/>
    </source>
</evidence>
<keyword evidence="3" id="KW-0808">Transferase</keyword>
<evidence type="ECO:0000256" key="6">
    <source>
        <dbReference type="ARBA" id="ARBA00022833"/>
    </source>
</evidence>
<keyword evidence="4" id="KW-0479">Metal-binding</keyword>
<evidence type="ECO:0000313" key="11">
    <source>
        <dbReference type="EMBL" id="TLU61503.1"/>
    </source>
</evidence>
<comment type="catalytic activity">
    <reaction evidence="1">
        <text>inosine + phosphate = alpha-D-ribose 1-phosphate + hypoxanthine</text>
        <dbReference type="Rhea" id="RHEA:27646"/>
        <dbReference type="ChEBI" id="CHEBI:17368"/>
        <dbReference type="ChEBI" id="CHEBI:17596"/>
        <dbReference type="ChEBI" id="CHEBI:43474"/>
        <dbReference type="ChEBI" id="CHEBI:57720"/>
        <dbReference type="EC" id="2.4.2.1"/>
    </reaction>
    <physiologicalReaction direction="left-to-right" evidence="1">
        <dbReference type="Rhea" id="RHEA:27647"/>
    </physiologicalReaction>
</comment>
<name>A0A5R9IDR5_9GAMM</name>
<evidence type="ECO:0000256" key="10">
    <source>
        <dbReference type="RuleBase" id="RU361274"/>
    </source>
</evidence>
<dbReference type="InterPro" id="IPR003730">
    <property type="entry name" value="Cu_polyphenol_OxRdtase"/>
</dbReference>
<comment type="caution">
    <text evidence="11">The sequence shown here is derived from an EMBL/GenBank/DDBJ whole genome shotgun (WGS) entry which is preliminary data.</text>
</comment>
<dbReference type="InterPro" id="IPR038371">
    <property type="entry name" value="Cu_polyphenol_OxRdtase_sf"/>
</dbReference>
<evidence type="ECO:0000256" key="2">
    <source>
        <dbReference type="ARBA" id="ARBA00007353"/>
    </source>
</evidence>
<sequence>MKAVSTTRLGGHSDAPFGSFNCGDHVGDHPSHVEQNRQQLSGYFDEQPIQWLNQVHGNHVHELTSYSPNAITADAVFTRMANQPIAVLTADCLPILLASEHSSEYETEIAAIHAGWRPLASGIVENTVTKFSCQSRNIHAWLGPCIGNQAFEVGSEVREQFMELSADNGACFKNSAPGKFIADLPRLATNALRQLGVVNIYQSSYCTVSNPNEFFSYRRDGRTGRMATVIMKNSLAGSVTQ</sequence>
<proteinExistence type="inferred from homology"/>
<comment type="catalytic activity">
    <reaction evidence="9">
        <text>S-methyl-5'-thioadenosine + phosphate = 5-(methylsulfanyl)-alpha-D-ribose 1-phosphate + adenine</text>
        <dbReference type="Rhea" id="RHEA:11852"/>
        <dbReference type="ChEBI" id="CHEBI:16708"/>
        <dbReference type="ChEBI" id="CHEBI:17509"/>
        <dbReference type="ChEBI" id="CHEBI:43474"/>
        <dbReference type="ChEBI" id="CHEBI:58533"/>
        <dbReference type="EC" id="2.4.2.28"/>
    </reaction>
    <physiologicalReaction direction="left-to-right" evidence="9">
        <dbReference type="Rhea" id="RHEA:11853"/>
    </physiologicalReaction>
</comment>
<dbReference type="PANTHER" id="PTHR30616:SF2">
    <property type="entry name" value="PURINE NUCLEOSIDE PHOSPHORYLASE LACC1"/>
    <property type="match status" value="1"/>
</dbReference>
<dbReference type="GO" id="GO:0016787">
    <property type="term" value="F:hydrolase activity"/>
    <property type="evidence" value="ECO:0007669"/>
    <property type="project" value="UniProtKB-KW"/>
</dbReference>
<evidence type="ECO:0000256" key="8">
    <source>
        <dbReference type="ARBA" id="ARBA00048968"/>
    </source>
</evidence>
<dbReference type="PANTHER" id="PTHR30616">
    <property type="entry name" value="UNCHARACTERIZED PROTEIN YFIH"/>
    <property type="match status" value="1"/>
</dbReference>
<comment type="catalytic activity">
    <reaction evidence="8">
        <text>adenosine + phosphate = alpha-D-ribose 1-phosphate + adenine</text>
        <dbReference type="Rhea" id="RHEA:27642"/>
        <dbReference type="ChEBI" id="CHEBI:16335"/>
        <dbReference type="ChEBI" id="CHEBI:16708"/>
        <dbReference type="ChEBI" id="CHEBI:43474"/>
        <dbReference type="ChEBI" id="CHEBI:57720"/>
        <dbReference type="EC" id="2.4.2.1"/>
    </reaction>
    <physiologicalReaction direction="left-to-right" evidence="8">
        <dbReference type="Rhea" id="RHEA:27643"/>
    </physiologicalReaction>
</comment>
<reference evidence="11 12" key="1">
    <citation type="submission" date="2019-05" db="EMBL/GenBank/DDBJ databases">
        <title>Genome sequences of Thalassotalea litorea 1K03283.</title>
        <authorList>
            <person name="Zhang D."/>
        </authorList>
    </citation>
    <scope>NUCLEOTIDE SEQUENCE [LARGE SCALE GENOMIC DNA]</scope>
    <source>
        <strain evidence="11 12">MCCC 1K03283</strain>
    </source>
</reference>
<dbReference type="NCBIfam" id="TIGR00726">
    <property type="entry name" value="peptidoglycan editing factor PgeF"/>
    <property type="match status" value="1"/>
</dbReference>
<dbReference type="Pfam" id="PF02578">
    <property type="entry name" value="Cu-oxidase_4"/>
    <property type="match status" value="1"/>
</dbReference>
<dbReference type="Gene3D" id="3.60.140.10">
    <property type="entry name" value="CNF1/YfiH-like putative cysteine hydrolases"/>
    <property type="match status" value="1"/>
</dbReference>
<evidence type="ECO:0000256" key="1">
    <source>
        <dbReference type="ARBA" id="ARBA00000553"/>
    </source>
</evidence>
<evidence type="ECO:0000256" key="9">
    <source>
        <dbReference type="ARBA" id="ARBA00049893"/>
    </source>
</evidence>
<dbReference type="OrthoDB" id="4279at2"/>
<dbReference type="SUPFAM" id="SSF64438">
    <property type="entry name" value="CNF1/YfiH-like putative cysteine hydrolases"/>
    <property type="match status" value="1"/>
</dbReference>
<comment type="catalytic activity">
    <reaction evidence="7">
        <text>adenosine + H2O + H(+) = inosine + NH4(+)</text>
        <dbReference type="Rhea" id="RHEA:24408"/>
        <dbReference type="ChEBI" id="CHEBI:15377"/>
        <dbReference type="ChEBI" id="CHEBI:15378"/>
        <dbReference type="ChEBI" id="CHEBI:16335"/>
        <dbReference type="ChEBI" id="CHEBI:17596"/>
        <dbReference type="ChEBI" id="CHEBI:28938"/>
        <dbReference type="EC" id="3.5.4.4"/>
    </reaction>
    <physiologicalReaction direction="left-to-right" evidence="7">
        <dbReference type="Rhea" id="RHEA:24409"/>
    </physiologicalReaction>
</comment>
<evidence type="ECO:0000256" key="4">
    <source>
        <dbReference type="ARBA" id="ARBA00022723"/>
    </source>
</evidence>
<gene>
    <name evidence="11" type="primary">pgeF</name>
    <name evidence="11" type="ORF">FE810_14445</name>
</gene>
<evidence type="ECO:0000313" key="12">
    <source>
        <dbReference type="Proteomes" id="UP000307790"/>
    </source>
</evidence>
<keyword evidence="5" id="KW-0378">Hydrolase</keyword>
<dbReference type="EMBL" id="VCBC01000016">
    <property type="protein sequence ID" value="TLU61503.1"/>
    <property type="molecule type" value="Genomic_DNA"/>
</dbReference>
<dbReference type="InterPro" id="IPR011324">
    <property type="entry name" value="Cytotoxic_necrot_fac-like_cat"/>
</dbReference>
<dbReference type="GO" id="GO:0005507">
    <property type="term" value="F:copper ion binding"/>
    <property type="evidence" value="ECO:0007669"/>
    <property type="project" value="TreeGrafter"/>
</dbReference>
<organism evidence="11 12">
    <name type="scientific">Thalassotalea litorea</name>
    <dbReference type="NCBI Taxonomy" id="2020715"/>
    <lineage>
        <taxon>Bacteria</taxon>
        <taxon>Pseudomonadati</taxon>
        <taxon>Pseudomonadota</taxon>
        <taxon>Gammaproteobacteria</taxon>
        <taxon>Alteromonadales</taxon>
        <taxon>Colwelliaceae</taxon>
        <taxon>Thalassotalea</taxon>
    </lineage>
</organism>
<dbReference type="Proteomes" id="UP000307790">
    <property type="component" value="Unassembled WGS sequence"/>
</dbReference>
<accession>A0A5R9IDR5</accession>
<keyword evidence="6" id="KW-0862">Zinc</keyword>
<keyword evidence="12" id="KW-1185">Reference proteome</keyword>
<comment type="similarity">
    <text evidence="2 10">Belongs to the purine nucleoside phosphorylase YfiH/LACC1 family.</text>
</comment>
<protein>
    <recommendedName>
        <fullName evidence="10">Purine nucleoside phosphorylase</fullName>
    </recommendedName>
</protein>
<dbReference type="GO" id="GO:0017061">
    <property type="term" value="F:S-methyl-5-thioadenosine phosphorylase activity"/>
    <property type="evidence" value="ECO:0007669"/>
    <property type="project" value="UniProtKB-EC"/>
</dbReference>
<evidence type="ECO:0000256" key="7">
    <source>
        <dbReference type="ARBA" id="ARBA00047989"/>
    </source>
</evidence>